<accession>A0A8X6MIH5</accession>
<dbReference type="Proteomes" id="UP000887013">
    <property type="component" value="Unassembled WGS sequence"/>
</dbReference>
<sequence>MNRFVDLSHRSPEKLIQHLKATEIITRSTSRRNSERSKVVKRMNDKQCAQRKIVISQTASDEQMSRFQCDKTADLKHVKMRQTESSR</sequence>
<dbReference type="EMBL" id="BMAW01093197">
    <property type="protein sequence ID" value="GFS59218.1"/>
    <property type="molecule type" value="Genomic_DNA"/>
</dbReference>
<gene>
    <name evidence="1" type="ORF">NPIL_673511</name>
</gene>
<organism evidence="1 2">
    <name type="scientific">Nephila pilipes</name>
    <name type="common">Giant wood spider</name>
    <name type="synonym">Nephila maculata</name>
    <dbReference type="NCBI Taxonomy" id="299642"/>
    <lineage>
        <taxon>Eukaryota</taxon>
        <taxon>Metazoa</taxon>
        <taxon>Ecdysozoa</taxon>
        <taxon>Arthropoda</taxon>
        <taxon>Chelicerata</taxon>
        <taxon>Arachnida</taxon>
        <taxon>Araneae</taxon>
        <taxon>Araneomorphae</taxon>
        <taxon>Entelegynae</taxon>
        <taxon>Araneoidea</taxon>
        <taxon>Nephilidae</taxon>
        <taxon>Nephila</taxon>
    </lineage>
</organism>
<keyword evidence="2" id="KW-1185">Reference proteome</keyword>
<protein>
    <submittedName>
        <fullName evidence="1">Uncharacterized protein</fullName>
    </submittedName>
</protein>
<reference evidence="1" key="1">
    <citation type="submission" date="2020-08" db="EMBL/GenBank/DDBJ databases">
        <title>Multicomponent nature underlies the extraordinary mechanical properties of spider dragline silk.</title>
        <authorList>
            <person name="Kono N."/>
            <person name="Nakamura H."/>
            <person name="Mori M."/>
            <person name="Yoshida Y."/>
            <person name="Ohtoshi R."/>
            <person name="Malay A.D."/>
            <person name="Moran D.A.P."/>
            <person name="Tomita M."/>
            <person name="Numata K."/>
            <person name="Arakawa K."/>
        </authorList>
    </citation>
    <scope>NUCLEOTIDE SEQUENCE</scope>
</reference>
<name>A0A8X6MIH5_NEPPI</name>
<dbReference type="AlphaFoldDB" id="A0A8X6MIH5"/>
<proteinExistence type="predicted"/>
<evidence type="ECO:0000313" key="2">
    <source>
        <dbReference type="Proteomes" id="UP000887013"/>
    </source>
</evidence>
<evidence type="ECO:0000313" key="1">
    <source>
        <dbReference type="EMBL" id="GFS59218.1"/>
    </source>
</evidence>
<comment type="caution">
    <text evidence="1">The sequence shown here is derived from an EMBL/GenBank/DDBJ whole genome shotgun (WGS) entry which is preliminary data.</text>
</comment>